<dbReference type="SUPFAM" id="SSF46689">
    <property type="entry name" value="Homeodomain-like"/>
    <property type="match status" value="1"/>
</dbReference>
<evidence type="ECO:0000313" key="2">
    <source>
        <dbReference type="Proteomes" id="UP001312865"/>
    </source>
</evidence>
<dbReference type="InterPro" id="IPR052411">
    <property type="entry name" value="c-mor_Regulatory_Protein"/>
</dbReference>
<dbReference type="InterPro" id="IPR009057">
    <property type="entry name" value="Homeodomain-like_sf"/>
</dbReference>
<dbReference type="PANTHER" id="PTHR37812">
    <property type="entry name" value="MU-LIKE PROPHAGE FLUMU PROTEIN C"/>
    <property type="match status" value="1"/>
</dbReference>
<accession>A0ABU8HGC9</accession>
<organism evidence="1 2">
    <name type="scientific">Bacillus spongiae</name>
    <dbReference type="NCBI Taxonomy" id="2683610"/>
    <lineage>
        <taxon>Bacteria</taxon>
        <taxon>Bacillati</taxon>
        <taxon>Bacillota</taxon>
        <taxon>Bacilli</taxon>
        <taxon>Bacillales</taxon>
        <taxon>Bacillaceae</taxon>
        <taxon>Bacillus</taxon>
    </lineage>
</organism>
<evidence type="ECO:0000313" key="1">
    <source>
        <dbReference type="EMBL" id="MEI5908219.1"/>
    </source>
</evidence>
<dbReference type="NCBIfam" id="NF040785">
    <property type="entry name" value="CD3324_fam"/>
    <property type="match status" value="1"/>
</dbReference>
<dbReference type="PANTHER" id="PTHR37812:SF1">
    <property type="entry name" value="MU-LIKE PROPHAGE FLUMU PROTEIN C"/>
    <property type="match status" value="1"/>
</dbReference>
<name>A0ABU8HGC9_9BACI</name>
<dbReference type="InterPro" id="IPR049739">
    <property type="entry name" value="YraL-like"/>
</dbReference>
<gene>
    <name evidence="1" type="ORF">WAK64_14265</name>
</gene>
<keyword evidence="2" id="KW-1185">Reference proteome</keyword>
<dbReference type="RefSeq" id="WP_336587657.1">
    <property type="nucleotide sequence ID" value="NZ_JBBAXC010000011.1"/>
</dbReference>
<protein>
    <submittedName>
        <fullName evidence="1">CD3324 family protein</fullName>
    </submittedName>
</protein>
<reference evidence="1 2" key="1">
    <citation type="journal article" date="2018" name="J. Microbiol.">
        <title>Bacillus spongiae sp. nov., isolated from sponge of Jeju Island.</title>
        <authorList>
            <person name="Lee G.E."/>
            <person name="Im W.T."/>
            <person name="Park J.S."/>
        </authorList>
    </citation>
    <scope>NUCLEOTIDE SEQUENCE [LARGE SCALE GENOMIC DNA]</scope>
    <source>
        <strain evidence="1 2">135PIL107-10</strain>
    </source>
</reference>
<proteinExistence type="predicted"/>
<comment type="caution">
    <text evidence="1">The sequence shown here is derived from an EMBL/GenBank/DDBJ whole genome shotgun (WGS) entry which is preliminary data.</text>
</comment>
<dbReference type="EMBL" id="JBBAXC010000011">
    <property type="protein sequence ID" value="MEI5908219.1"/>
    <property type="molecule type" value="Genomic_DNA"/>
</dbReference>
<sequence>MKYVNAATVLPEKLIKELQQYVQGEAIYIPKLKKNYQQWGTLSGGRQAIDDRNRSIKKAYKEDGASISELSEEYFLSIETIKKIIYSK</sequence>
<dbReference type="Proteomes" id="UP001312865">
    <property type="component" value="Unassembled WGS sequence"/>
</dbReference>